<reference evidence="3 6" key="3">
    <citation type="journal article" date="2017" name="Nat. Microbiol.">
        <title>Natural product diversity associated with the nematode symbionts Photorhabdus and Xenorhabdus.</title>
        <authorList>
            <person name="Tobias N.J."/>
            <person name="Wolff H."/>
            <person name="Djahanschiri B."/>
            <person name="Grundmann F."/>
            <person name="Kronenwerth M."/>
            <person name="Shi Y.M."/>
            <person name="Simonyi S."/>
            <person name="Grun P."/>
            <person name="Shapiro-Ilan D."/>
            <person name="Pidot S.J."/>
            <person name="Stinear T.P."/>
            <person name="Ebersberger I."/>
            <person name="Bode H.B."/>
        </authorList>
    </citation>
    <scope>NUCLEOTIDE SEQUENCE [LARGE SCALE GENOMIC DNA]</scope>
    <source>
        <strain evidence="3 6">DSM 16336</strain>
    </source>
</reference>
<dbReference type="PROSITE" id="PS51257">
    <property type="entry name" value="PROKAR_LIPOPROTEIN"/>
    <property type="match status" value="1"/>
</dbReference>
<keyword evidence="6" id="KW-1185">Reference proteome</keyword>
<dbReference type="InterPro" id="IPR001375">
    <property type="entry name" value="Peptidase_S9_cat"/>
</dbReference>
<dbReference type="AlphaFoldDB" id="A0A1N6MUZ1"/>
<dbReference type="Pfam" id="PF00326">
    <property type="entry name" value="Peptidase_S9"/>
    <property type="match status" value="1"/>
</dbReference>
<feature type="domain" description="Peptidase S9 prolyl oligopeptidase catalytic" evidence="2">
    <location>
        <begin position="154"/>
        <end position="222"/>
    </location>
</feature>
<dbReference type="InterPro" id="IPR029058">
    <property type="entry name" value="AB_hydrolase_fold"/>
</dbReference>
<dbReference type="OrthoDB" id="9805123at2"/>
<dbReference type="GO" id="GO:0008236">
    <property type="term" value="F:serine-type peptidase activity"/>
    <property type="evidence" value="ECO:0007669"/>
    <property type="project" value="InterPro"/>
</dbReference>
<dbReference type="Gene3D" id="3.40.50.1820">
    <property type="entry name" value="alpha/beta hydrolase"/>
    <property type="match status" value="1"/>
</dbReference>
<dbReference type="GO" id="GO:0006508">
    <property type="term" value="P:proteolysis"/>
    <property type="evidence" value="ECO:0007669"/>
    <property type="project" value="InterPro"/>
</dbReference>
<dbReference type="RefSeq" id="WP_086955965.1">
    <property type="nucleotide sequence ID" value="NZ_CAWNQC010000244.1"/>
</dbReference>
<proteinExistence type="predicted"/>
<dbReference type="InterPro" id="IPR050261">
    <property type="entry name" value="FrsA_esterase"/>
</dbReference>
<evidence type="ECO:0000313" key="3">
    <source>
        <dbReference type="EMBL" id="PHM31077.1"/>
    </source>
</evidence>
<evidence type="ECO:0000256" key="1">
    <source>
        <dbReference type="ARBA" id="ARBA00022801"/>
    </source>
</evidence>
<dbReference type="Proteomes" id="UP000224871">
    <property type="component" value="Unassembled WGS sequence"/>
</dbReference>
<dbReference type="PANTHER" id="PTHR22946">
    <property type="entry name" value="DIENELACTONE HYDROLASE DOMAIN-CONTAINING PROTEIN-RELATED"/>
    <property type="match status" value="1"/>
</dbReference>
<protein>
    <submittedName>
        <fullName evidence="3">Aminopeptidase</fullName>
    </submittedName>
</protein>
<dbReference type="GO" id="GO:0004177">
    <property type="term" value="F:aminopeptidase activity"/>
    <property type="evidence" value="ECO:0007669"/>
    <property type="project" value="UniProtKB-KW"/>
</dbReference>
<evidence type="ECO:0000259" key="2">
    <source>
        <dbReference type="Pfam" id="PF00326"/>
    </source>
</evidence>
<reference evidence="5" key="2">
    <citation type="submission" date="2016-12" db="EMBL/GenBank/DDBJ databases">
        <authorList>
            <person name="Gaudriault S."/>
        </authorList>
    </citation>
    <scope>NUCLEOTIDE SEQUENCE [LARGE SCALE GENOMIC DNA]</scope>
    <source>
        <strain evidence="5">HGB1681 (deposited as PTA-6826 in the American Type Culture Collection)</strain>
    </source>
</reference>
<keyword evidence="3" id="KW-0645">Protease</keyword>
<evidence type="ECO:0000313" key="4">
    <source>
        <dbReference type="EMBL" id="SIP72678.1"/>
    </source>
</evidence>
<dbReference type="PANTHER" id="PTHR22946:SF9">
    <property type="entry name" value="POLYKETIDE TRANSFERASE AF380"/>
    <property type="match status" value="1"/>
</dbReference>
<evidence type="ECO:0000313" key="6">
    <source>
        <dbReference type="Proteomes" id="UP000224871"/>
    </source>
</evidence>
<reference evidence="4" key="1">
    <citation type="submission" date="2016-12" db="EMBL/GenBank/DDBJ databases">
        <authorList>
            <person name="Song W.-J."/>
            <person name="Kurnit D.M."/>
        </authorList>
    </citation>
    <scope>NUCLEOTIDE SEQUENCE [LARGE SCALE GENOMIC DNA]</scope>
    <source>
        <strain evidence="4">HGB1681</strain>
    </source>
</reference>
<accession>A0A1N6MUZ1</accession>
<dbReference type="EMBL" id="NIBU01000046">
    <property type="protein sequence ID" value="PHM31077.1"/>
    <property type="molecule type" value="Genomic_DNA"/>
</dbReference>
<dbReference type="SUPFAM" id="SSF53474">
    <property type="entry name" value="alpha/beta-Hydrolases"/>
    <property type="match status" value="1"/>
</dbReference>
<evidence type="ECO:0000313" key="5">
    <source>
        <dbReference type="Proteomes" id="UP000196435"/>
    </source>
</evidence>
<sequence>MKQLYHSLKVFPVIFSFLLTACHEDSYSFDLRKDDYTEAHTKFKTNIIDKSFIGDGEPAIPPKDIFSLVYYPTENGNMASYLTPSPEKSDKKYPAVIWLTGGYGGIGNDDFFWSEQPYDNDQSASAFRHDDLVLMIPSFRGENVNPGNYEMFFGEIRDIESARQYLMKLPYVDPNRIYLAGHSTGGTRALLASEYSKGFRAVFSLGGIPDLKLRLDHAPVPVTVPFDQSNPAELEMRSPRNFLTSIKSPTFYFEGEYSYWSEFDEVKKIAEDKDIPLSVYPIKNGDHFNIIAPLTSLIVEKILHDTGEKVNIKFSEQDFMRLQQNLTESD</sequence>
<dbReference type="GO" id="GO:0052689">
    <property type="term" value="F:carboxylic ester hydrolase activity"/>
    <property type="evidence" value="ECO:0007669"/>
    <property type="project" value="UniProtKB-ARBA"/>
</dbReference>
<keyword evidence="1" id="KW-0378">Hydrolase</keyword>
<dbReference type="EMBL" id="FTLG01000071">
    <property type="protein sequence ID" value="SIP72678.1"/>
    <property type="molecule type" value="Genomic_DNA"/>
</dbReference>
<name>A0A1N6MUZ1_9GAMM</name>
<keyword evidence="3" id="KW-0031">Aminopeptidase</keyword>
<organism evidence="4 5">
    <name type="scientific">Xenorhabdus innexi</name>
    <dbReference type="NCBI Taxonomy" id="290109"/>
    <lineage>
        <taxon>Bacteria</taxon>
        <taxon>Pseudomonadati</taxon>
        <taxon>Pseudomonadota</taxon>
        <taxon>Gammaproteobacteria</taxon>
        <taxon>Enterobacterales</taxon>
        <taxon>Morganellaceae</taxon>
        <taxon>Xenorhabdus</taxon>
    </lineage>
</organism>
<dbReference type="Proteomes" id="UP000196435">
    <property type="component" value="Unassembled WGS sequence"/>
</dbReference>
<gene>
    <name evidence="3" type="ORF">Xinn_03081</name>
    <name evidence="4" type="ORF">XIS1_1620002</name>
</gene>